<dbReference type="Pfam" id="PF02219">
    <property type="entry name" value="MTHFR"/>
    <property type="match status" value="1"/>
</dbReference>
<dbReference type="GO" id="GO:0009086">
    <property type="term" value="P:methionine biosynthetic process"/>
    <property type="evidence" value="ECO:0007669"/>
    <property type="project" value="TreeGrafter"/>
</dbReference>
<keyword evidence="6 8" id="KW-0560">Oxidoreductase</keyword>
<dbReference type="PANTHER" id="PTHR45754:SF3">
    <property type="entry name" value="METHYLENETETRAHYDROFOLATE REDUCTASE (NADPH)"/>
    <property type="match status" value="1"/>
</dbReference>
<evidence type="ECO:0000256" key="5">
    <source>
        <dbReference type="ARBA" id="ARBA00022827"/>
    </source>
</evidence>
<evidence type="ECO:0000256" key="8">
    <source>
        <dbReference type="RuleBase" id="RU003862"/>
    </source>
</evidence>
<dbReference type="HOGENOM" id="CLU_025841_0_2_0"/>
<comment type="cofactor">
    <cofactor evidence="1 8">
        <name>FAD</name>
        <dbReference type="ChEBI" id="CHEBI:57692"/>
    </cofactor>
</comment>
<evidence type="ECO:0000313" key="9">
    <source>
        <dbReference type="EMBL" id="ACZ18382.1"/>
    </source>
</evidence>
<dbReference type="EnsemblBacteria" id="ACZ18382">
    <property type="protein sequence ID" value="ACZ18382"/>
    <property type="gene ID" value="Taci_0142"/>
</dbReference>
<dbReference type="eggNOG" id="COG0685">
    <property type="taxonomic scope" value="Bacteria"/>
</dbReference>
<comment type="similarity">
    <text evidence="3 8">Belongs to the methylenetetrahydrofolate reductase family.</text>
</comment>
<evidence type="ECO:0000256" key="3">
    <source>
        <dbReference type="ARBA" id="ARBA00006743"/>
    </source>
</evidence>
<dbReference type="OrthoDB" id="9812555at2"/>
<reference evidence="9 10" key="1">
    <citation type="journal article" date="2009" name="Stand. Genomic Sci.">
        <title>Complete genome sequence of Thermanaerovibrio acidaminovorans type strain (Su883).</title>
        <authorList>
            <person name="Chovatia M."/>
            <person name="Sikorski J."/>
            <person name="Schroder M."/>
            <person name="Lapidus A."/>
            <person name="Nolan M."/>
            <person name="Tice H."/>
            <person name="Glavina Del Rio T."/>
            <person name="Copeland A."/>
            <person name="Cheng J.F."/>
            <person name="Lucas S."/>
            <person name="Chen F."/>
            <person name="Bruce D."/>
            <person name="Goodwin L."/>
            <person name="Pitluck S."/>
            <person name="Ivanova N."/>
            <person name="Mavromatis K."/>
            <person name="Ovchinnikova G."/>
            <person name="Pati A."/>
            <person name="Chen A."/>
            <person name="Palaniappan K."/>
            <person name="Land M."/>
            <person name="Hauser L."/>
            <person name="Chang Y.J."/>
            <person name="Jeffries C.D."/>
            <person name="Chain P."/>
            <person name="Saunders E."/>
            <person name="Detter J.C."/>
            <person name="Brettin T."/>
            <person name="Rohde M."/>
            <person name="Goker M."/>
            <person name="Spring S."/>
            <person name="Bristow J."/>
            <person name="Markowitz V."/>
            <person name="Hugenholtz P."/>
            <person name="Kyrpides N.C."/>
            <person name="Klenk H.P."/>
            <person name="Eisen J.A."/>
        </authorList>
    </citation>
    <scope>NUCLEOTIDE SEQUENCE [LARGE SCALE GENOMIC DNA]</scope>
    <source>
        <strain evidence="10">ATCC 49978 / DSM 6589 / Su883</strain>
    </source>
</reference>
<dbReference type="CDD" id="cd00537">
    <property type="entry name" value="MTHFR"/>
    <property type="match status" value="1"/>
</dbReference>
<dbReference type="GO" id="GO:0071949">
    <property type="term" value="F:FAD binding"/>
    <property type="evidence" value="ECO:0007669"/>
    <property type="project" value="TreeGrafter"/>
</dbReference>
<proteinExistence type="inferred from homology"/>
<keyword evidence="5 8" id="KW-0274">FAD</keyword>
<dbReference type="KEGG" id="tai:Taci_0142"/>
<evidence type="ECO:0000256" key="2">
    <source>
        <dbReference type="ARBA" id="ARBA00004777"/>
    </source>
</evidence>
<keyword evidence="10" id="KW-1185">Reference proteome</keyword>
<dbReference type="AlphaFoldDB" id="D1B7X9"/>
<comment type="catalytic activity">
    <reaction evidence="7">
        <text>(6S)-5-methyl-5,6,7,8-tetrahydrofolate + NAD(+) = (6R)-5,10-methylene-5,6,7,8-tetrahydrofolate + NADH + H(+)</text>
        <dbReference type="Rhea" id="RHEA:19821"/>
        <dbReference type="ChEBI" id="CHEBI:15378"/>
        <dbReference type="ChEBI" id="CHEBI:15636"/>
        <dbReference type="ChEBI" id="CHEBI:18608"/>
        <dbReference type="ChEBI" id="CHEBI:57540"/>
        <dbReference type="ChEBI" id="CHEBI:57945"/>
        <dbReference type="EC" id="1.5.1.54"/>
    </reaction>
    <physiologicalReaction direction="right-to-left" evidence="7">
        <dbReference type="Rhea" id="RHEA:19823"/>
    </physiologicalReaction>
</comment>
<dbReference type="RefSeq" id="WP_012868898.1">
    <property type="nucleotide sequence ID" value="NC_013522.1"/>
</dbReference>
<dbReference type="PATRIC" id="fig|525903.6.peg.145"/>
<evidence type="ECO:0000256" key="4">
    <source>
        <dbReference type="ARBA" id="ARBA00022630"/>
    </source>
</evidence>
<organism evidence="9 10">
    <name type="scientific">Thermanaerovibrio acidaminovorans (strain ATCC 49978 / DSM 6589 / Su883)</name>
    <name type="common">Selenomonas acidaminovorans</name>
    <dbReference type="NCBI Taxonomy" id="525903"/>
    <lineage>
        <taxon>Bacteria</taxon>
        <taxon>Thermotogati</taxon>
        <taxon>Synergistota</taxon>
        <taxon>Synergistia</taxon>
        <taxon>Synergistales</taxon>
        <taxon>Synergistaceae</taxon>
        <taxon>Thermanaerovibrio</taxon>
    </lineage>
</organism>
<gene>
    <name evidence="9" type="ordered locus">Taci_0142</name>
</gene>
<evidence type="ECO:0000256" key="7">
    <source>
        <dbReference type="ARBA" id="ARBA00048628"/>
    </source>
</evidence>
<dbReference type="GO" id="GO:0106312">
    <property type="term" value="F:methylenetetrahydrofolate reductase (NADH) activity"/>
    <property type="evidence" value="ECO:0007669"/>
    <property type="project" value="UniProtKB-EC"/>
</dbReference>
<evidence type="ECO:0000313" key="10">
    <source>
        <dbReference type="Proteomes" id="UP000002030"/>
    </source>
</evidence>
<dbReference type="STRING" id="525903.Taci_0142"/>
<dbReference type="InterPro" id="IPR003171">
    <property type="entry name" value="Mehydrof_redctse-like"/>
</dbReference>
<keyword evidence="4 8" id="KW-0285">Flavoprotein</keyword>
<dbReference type="Proteomes" id="UP000002030">
    <property type="component" value="Chromosome"/>
</dbReference>
<dbReference type="SUPFAM" id="SSF51730">
    <property type="entry name" value="FAD-linked oxidoreductase"/>
    <property type="match status" value="1"/>
</dbReference>
<comment type="pathway">
    <text evidence="2 8">One-carbon metabolism; tetrahydrofolate interconversion.</text>
</comment>
<dbReference type="GO" id="GO:0005829">
    <property type="term" value="C:cytosol"/>
    <property type="evidence" value="ECO:0007669"/>
    <property type="project" value="TreeGrafter"/>
</dbReference>
<accession>D1B7X9</accession>
<dbReference type="UniPathway" id="UPA00193"/>
<sequence length="298" mass="32818">MFIRELFGRGRPVISFEIFPPRGGVPVEEVYRTLGAIKDLAPDFVSVTYGAGGSTRDATLEIASTVKNRFGLEVMAHCTGLCHTPPEVHEMVEDLMYEGVHNLLAMRGDPPRDRHVPEGPSFPHGSDLIGYLRRAFGDEVCIAAAAYPEGHVEARDMEEDLAFLKLKVDMGAELLITQLFFDNEIFYRFLESIGRLGIRVPVCAGIFPVLNARQVERIVSLCGVSFPPKFTRMVARYADDPASLAEAGVAYATEQIVDLLAFGVDGIHIYTMNRPDTTRRIMNNIGLVSRRAVAGSGD</sequence>
<dbReference type="GO" id="GO:0035999">
    <property type="term" value="P:tetrahydrofolate interconversion"/>
    <property type="evidence" value="ECO:0007669"/>
    <property type="project" value="UniProtKB-UniPathway"/>
</dbReference>
<protein>
    <recommendedName>
        <fullName evidence="8">Methylenetetrahydrofolate reductase</fullName>
    </recommendedName>
</protein>
<dbReference type="Gene3D" id="3.20.20.220">
    <property type="match status" value="1"/>
</dbReference>
<dbReference type="InterPro" id="IPR029041">
    <property type="entry name" value="FAD-linked_oxidoreductase-like"/>
</dbReference>
<evidence type="ECO:0000256" key="6">
    <source>
        <dbReference type="ARBA" id="ARBA00023002"/>
    </source>
</evidence>
<dbReference type="EMBL" id="CP001818">
    <property type="protein sequence ID" value="ACZ18382.1"/>
    <property type="molecule type" value="Genomic_DNA"/>
</dbReference>
<dbReference type="PANTHER" id="PTHR45754">
    <property type="entry name" value="METHYLENETETRAHYDROFOLATE REDUCTASE"/>
    <property type="match status" value="1"/>
</dbReference>
<evidence type="ECO:0000256" key="1">
    <source>
        <dbReference type="ARBA" id="ARBA00001974"/>
    </source>
</evidence>
<name>D1B7X9_THEAS</name>